<dbReference type="EMBL" id="JAMRXG010000014">
    <property type="protein sequence ID" value="MCM6777271.1"/>
    <property type="molecule type" value="Genomic_DNA"/>
</dbReference>
<evidence type="ECO:0000313" key="2">
    <source>
        <dbReference type="Proteomes" id="UP001139157"/>
    </source>
</evidence>
<name>A0A9X2EFI1_9NOCA</name>
<dbReference type="AlphaFoldDB" id="A0A9X2EFI1"/>
<protein>
    <submittedName>
        <fullName evidence="1">Uncharacterized protein</fullName>
    </submittedName>
</protein>
<evidence type="ECO:0000313" key="1">
    <source>
        <dbReference type="EMBL" id="MCM6777271.1"/>
    </source>
</evidence>
<gene>
    <name evidence="1" type="ORF">NDR86_27670</name>
</gene>
<dbReference type="RefSeq" id="WP_251916219.1">
    <property type="nucleotide sequence ID" value="NZ_JAMRXG010000014.1"/>
</dbReference>
<keyword evidence="2" id="KW-1185">Reference proteome</keyword>
<comment type="caution">
    <text evidence="1">The sequence shown here is derived from an EMBL/GenBank/DDBJ whole genome shotgun (WGS) entry which is preliminary data.</text>
</comment>
<reference evidence="1" key="1">
    <citation type="submission" date="2022-06" db="EMBL/GenBank/DDBJ databases">
        <title>Novel species in genus nocardia.</title>
        <authorList>
            <person name="Li F."/>
        </authorList>
    </citation>
    <scope>NUCLEOTIDE SEQUENCE</scope>
    <source>
        <strain evidence="1">CDC141</strain>
    </source>
</reference>
<sequence>MSEKITYPDIEKALTDYLLTQFAALAEPAKVVVRMPESRPPRVVRVARNDRKLRSDREDFEGLRGPERIVDRPRVVFECYDDSGAAAELAGKVRTILAAAAPGYIGQVWCDYIEDVGVENSTDSVTAAPRYLVTTDLYVRGTVLA</sequence>
<dbReference type="Proteomes" id="UP001139157">
    <property type="component" value="Unassembled WGS sequence"/>
</dbReference>
<accession>A0A9X2EFI1</accession>
<organism evidence="1 2">
    <name type="scientific">Nocardia pulmonis</name>
    <dbReference type="NCBI Taxonomy" id="2951408"/>
    <lineage>
        <taxon>Bacteria</taxon>
        <taxon>Bacillati</taxon>
        <taxon>Actinomycetota</taxon>
        <taxon>Actinomycetes</taxon>
        <taxon>Mycobacteriales</taxon>
        <taxon>Nocardiaceae</taxon>
        <taxon>Nocardia</taxon>
    </lineage>
</organism>
<proteinExistence type="predicted"/>